<evidence type="ECO:0000259" key="4">
    <source>
        <dbReference type="Pfam" id="PF00111"/>
    </source>
</evidence>
<reference evidence="5" key="1">
    <citation type="submission" date="2021-01" db="EMBL/GenBank/DDBJ databases">
        <authorList>
            <person name="Corre E."/>
            <person name="Pelletier E."/>
            <person name="Niang G."/>
            <person name="Scheremetjew M."/>
            <person name="Finn R."/>
            <person name="Kale V."/>
            <person name="Holt S."/>
            <person name="Cochrane G."/>
            <person name="Meng A."/>
            <person name="Brown T."/>
            <person name="Cohen L."/>
        </authorList>
    </citation>
    <scope>NUCLEOTIDE SEQUENCE</scope>
    <source>
        <strain evidence="5">Isolate 1302-5</strain>
    </source>
</reference>
<proteinExistence type="predicted"/>
<sequence>MVHFPSLLLPLVAATASVAAAFVPSLHRLYARSPSRTPLLKMGADEFAFKVTSAAAKYSGGPVTVDLNVYNLNLEEASNEWSATLVQNSNAMLDGVYLEAKSNALVYVDTVVESIVRKSGEGLGIELLELAGGRADGVGITIVSGLVEGSVSENSGLVPGDSIIQMSVVKGSLEDEIATIKTECTDWETIVGKIGSLPPPSGDDEKLLVTVRRLRRKPTVTVNVQQGDGGSTKKLQVLAGQNLRRAMLNEGVQLNDKYAKSFISGKDKFGDCGSTGGCGLCKIAVTEGVEFLNEPDDNEKSFVKGDKQRLSCRTIVGYGMKEGSVSVQLVDPDN</sequence>
<protein>
    <recommendedName>
        <fullName evidence="4">2Fe-2S ferredoxin-type domain-containing protein</fullName>
    </recommendedName>
</protein>
<organism evidence="5">
    <name type="scientific">Odontella aurita</name>
    <dbReference type="NCBI Taxonomy" id="265563"/>
    <lineage>
        <taxon>Eukaryota</taxon>
        <taxon>Sar</taxon>
        <taxon>Stramenopiles</taxon>
        <taxon>Ochrophyta</taxon>
        <taxon>Bacillariophyta</taxon>
        <taxon>Mediophyceae</taxon>
        <taxon>Biddulphiophycidae</taxon>
        <taxon>Eupodiscales</taxon>
        <taxon>Odontellaceae</taxon>
        <taxon>Odontella</taxon>
    </lineage>
</organism>
<accession>A0A7S4K1E5</accession>
<feature type="chain" id="PRO_5031371897" description="2Fe-2S ferredoxin-type domain-containing protein" evidence="3">
    <location>
        <begin position="21"/>
        <end position="334"/>
    </location>
</feature>
<evidence type="ECO:0000256" key="2">
    <source>
        <dbReference type="ARBA" id="ARBA00023014"/>
    </source>
</evidence>
<feature type="signal peptide" evidence="3">
    <location>
        <begin position="1"/>
        <end position="20"/>
    </location>
</feature>
<dbReference type="EMBL" id="HBKQ01054901">
    <property type="protein sequence ID" value="CAE2281031.1"/>
    <property type="molecule type" value="Transcribed_RNA"/>
</dbReference>
<evidence type="ECO:0000256" key="1">
    <source>
        <dbReference type="ARBA" id="ARBA00022714"/>
    </source>
</evidence>
<evidence type="ECO:0000256" key="3">
    <source>
        <dbReference type="SAM" id="SignalP"/>
    </source>
</evidence>
<dbReference type="InterPro" id="IPR001041">
    <property type="entry name" value="2Fe-2S_ferredoxin-type"/>
</dbReference>
<name>A0A7S4K1E5_9STRA</name>
<keyword evidence="1" id="KW-0479">Metal-binding</keyword>
<dbReference type="InterPro" id="IPR036034">
    <property type="entry name" value="PDZ_sf"/>
</dbReference>
<dbReference type="InterPro" id="IPR036010">
    <property type="entry name" value="2Fe-2S_ferredoxin-like_sf"/>
</dbReference>
<keyword evidence="1" id="KW-0408">Iron</keyword>
<dbReference type="CDD" id="cd00136">
    <property type="entry name" value="PDZ_canonical"/>
    <property type="match status" value="1"/>
</dbReference>
<dbReference type="CDD" id="cd00207">
    <property type="entry name" value="fer2"/>
    <property type="match status" value="1"/>
</dbReference>
<keyword evidence="1" id="KW-0001">2Fe-2S</keyword>
<dbReference type="SUPFAM" id="SSF54292">
    <property type="entry name" value="2Fe-2S ferredoxin-like"/>
    <property type="match status" value="1"/>
</dbReference>
<dbReference type="SUPFAM" id="SSF50156">
    <property type="entry name" value="PDZ domain-like"/>
    <property type="match status" value="1"/>
</dbReference>
<keyword evidence="2" id="KW-0411">Iron-sulfur</keyword>
<dbReference type="InterPro" id="IPR012675">
    <property type="entry name" value="Beta-grasp_dom_sf"/>
</dbReference>
<dbReference type="Pfam" id="PF00111">
    <property type="entry name" value="Fer2"/>
    <property type="match status" value="1"/>
</dbReference>
<dbReference type="Gene3D" id="3.10.20.30">
    <property type="match status" value="1"/>
</dbReference>
<feature type="domain" description="2Fe-2S ferredoxin-type" evidence="4">
    <location>
        <begin position="271"/>
        <end position="316"/>
    </location>
</feature>
<gene>
    <name evidence="5" type="ORF">OAUR00152_LOCUS37645</name>
</gene>
<dbReference type="GO" id="GO:0051537">
    <property type="term" value="F:2 iron, 2 sulfur cluster binding"/>
    <property type="evidence" value="ECO:0007669"/>
    <property type="project" value="UniProtKB-KW"/>
</dbReference>
<dbReference type="AlphaFoldDB" id="A0A7S4K1E5"/>
<keyword evidence="3" id="KW-0732">Signal</keyword>
<evidence type="ECO:0000313" key="5">
    <source>
        <dbReference type="EMBL" id="CAE2281031.1"/>
    </source>
</evidence>